<dbReference type="AlphaFoldDB" id="A0A8J3BLZ0"/>
<evidence type="ECO:0000313" key="4">
    <source>
        <dbReference type="Proteomes" id="UP000612329"/>
    </source>
</evidence>
<dbReference type="InterPro" id="IPR036163">
    <property type="entry name" value="HMA_dom_sf"/>
</dbReference>
<dbReference type="Pfam" id="PF00403">
    <property type="entry name" value="HMA"/>
    <property type="match status" value="1"/>
</dbReference>
<proteinExistence type="predicted"/>
<dbReference type="Proteomes" id="UP000612329">
    <property type="component" value="Unassembled WGS sequence"/>
</dbReference>
<dbReference type="InterPro" id="IPR017969">
    <property type="entry name" value="Heavy-metal-associated_CS"/>
</dbReference>
<dbReference type="GO" id="GO:0046872">
    <property type="term" value="F:metal ion binding"/>
    <property type="evidence" value="ECO:0007669"/>
    <property type="project" value="UniProtKB-KW"/>
</dbReference>
<gene>
    <name evidence="3" type="ORF">GCM10007962_11100</name>
</gene>
<reference evidence="3" key="2">
    <citation type="submission" date="2020-09" db="EMBL/GenBank/DDBJ databases">
        <authorList>
            <person name="Sun Q."/>
            <person name="Ohkuma M."/>
        </authorList>
    </citation>
    <scope>NUCLEOTIDE SEQUENCE</scope>
    <source>
        <strain evidence="3">JCM 12862</strain>
    </source>
</reference>
<evidence type="ECO:0000256" key="1">
    <source>
        <dbReference type="ARBA" id="ARBA00022723"/>
    </source>
</evidence>
<dbReference type="Gene3D" id="3.30.70.100">
    <property type="match status" value="1"/>
</dbReference>
<dbReference type="PROSITE" id="PS01047">
    <property type="entry name" value="HMA_1"/>
    <property type="match status" value="1"/>
</dbReference>
<dbReference type="PROSITE" id="PS50846">
    <property type="entry name" value="HMA_2"/>
    <property type="match status" value="1"/>
</dbReference>
<dbReference type="InterPro" id="IPR006121">
    <property type="entry name" value="HMA_dom"/>
</dbReference>
<dbReference type="SUPFAM" id="SSF55008">
    <property type="entry name" value="HMA, heavy metal-associated domain"/>
    <property type="match status" value="1"/>
</dbReference>
<organism evidence="3 4">
    <name type="scientific">Yeosuana aromativorans</name>
    <dbReference type="NCBI Taxonomy" id="288019"/>
    <lineage>
        <taxon>Bacteria</taxon>
        <taxon>Pseudomonadati</taxon>
        <taxon>Bacteroidota</taxon>
        <taxon>Flavobacteriia</taxon>
        <taxon>Flavobacteriales</taxon>
        <taxon>Flavobacteriaceae</taxon>
        <taxon>Yeosuana</taxon>
    </lineage>
</organism>
<protein>
    <recommendedName>
        <fullName evidence="2">HMA domain-containing protein</fullName>
    </recommendedName>
</protein>
<dbReference type="CDD" id="cd00371">
    <property type="entry name" value="HMA"/>
    <property type="match status" value="1"/>
</dbReference>
<comment type="caution">
    <text evidence="3">The sequence shown here is derived from an EMBL/GenBank/DDBJ whole genome shotgun (WGS) entry which is preliminary data.</text>
</comment>
<keyword evidence="1" id="KW-0479">Metal-binding</keyword>
<dbReference type="EMBL" id="BMNR01000002">
    <property type="protein sequence ID" value="GGK18683.1"/>
    <property type="molecule type" value="Genomic_DNA"/>
</dbReference>
<keyword evidence="4" id="KW-1185">Reference proteome</keyword>
<feature type="domain" description="HMA" evidence="2">
    <location>
        <begin position="18"/>
        <end position="84"/>
    </location>
</feature>
<evidence type="ECO:0000313" key="3">
    <source>
        <dbReference type="EMBL" id="GGK18683.1"/>
    </source>
</evidence>
<evidence type="ECO:0000259" key="2">
    <source>
        <dbReference type="PROSITE" id="PS50846"/>
    </source>
</evidence>
<sequence>MKICELHRPINDNKYLHMKHKFQIEGIGCAGCVTRVKKALEAHPKVEKTEIFLNPKGTTIITMKEALSVDELQKQLNTLGGYTITEIN</sequence>
<reference evidence="3" key="1">
    <citation type="journal article" date="2014" name="Int. J. Syst. Evol. Microbiol.">
        <title>Complete genome sequence of Corynebacterium casei LMG S-19264T (=DSM 44701T), isolated from a smear-ripened cheese.</title>
        <authorList>
            <consortium name="US DOE Joint Genome Institute (JGI-PGF)"/>
            <person name="Walter F."/>
            <person name="Albersmeier A."/>
            <person name="Kalinowski J."/>
            <person name="Ruckert C."/>
        </authorList>
    </citation>
    <scope>NUCLEOTIDE SEQUENCE</scope>
    <source>
        <strain evidence="3">JCM 12862</strain>
    </source>
</reference>
<accession>A0A8J3BLZ0</accession>
<name>A0A8J3BLZ0_9FLAO</name>